<organism evidence="10 11">
    <name type="scientific">Geodermatophilus arenarius</name>
    <dbReference type="NCBI Taxonomy" id="1137990"/>
    <lineage>
        <taxon>Bacteria</taxon>
        <taxon>Bacillati</taxon>
        <taxon>Actinomycetota</taxon>
        <taxon>Actinomycetes</taxon>
        <taxon>Geodermatophilales</taxon>
        <taxon>Geodermatophilaceae</taxon>
        <taxon>Geodermatophilus</taxon>
    </lineage>
</organism>
<reference evidence="11" key="1">
    <citation type="journal article" date="2019" name="Int. J. Syst. Evol. Microbiol.">
        <title>The Global Catalogue of Microorganisms (GCM) 10K type strain sequencing project: providing services to taxonomists for standard genome sequencing and annotation.</title>
        <authorList>
            <consortium name="The Broad Institute Genomics Platform"/>
            <consortium name="The Broad Institute Genome Sequencing Center for Infectious Disease"/>
            <person name="Wu L."/>
            <person name="Ma J."/>
        </authorList>
    </citation>
    <scope>NUCLEOTIDE SEQUENCE [LARGE SCALE GENOMIC DNA]</scope>
    <source>
        <strain evidence="11">CCUG 62763</strain>
    </source>
</reference>
<dbReference type="PANTHER" id="PTHR32309">
    <property type="entry name" value="TYROSINE-PROTEIN KINASE"/>
    <property type="match status" value="1"/>
</dbReference>
<keyword evidence="3" id="KW-1003">Cell membrane</keyword>
<gene>
    <name evidence="10" type="ORF">ACFO3M_07285</name>
</gene>
<evidence type="ECO:0000256" key="2">
    <source>
        <dbReference type="ARBA" id="ARBA00006683"/>
    </source>
</evidence>
<proteinExistence type="inferred from homology"/>
<name>A0ABV9LHB3_9ACTN</name>
<keyword evidence="5 8" id="KW-1133">Transmembrane helix</keyword>
<keyword evidence="11" id="KW-1185">Reference proteome</keyword>
<protein>
    <submittedName>
        <fullName evidence="10">YveK family protein</fullName>
    </submittedName>
</protein>
<feature type="transmembrane region" description="Helical" evidence="8">
    <location>
        <begin position="12"/>
        <end position="35"/>
    </location>
</feature>
<comment type="similarity">
    <text evidence="2">Belongs to the CpsC/CapA family.</text>
</comment>
<dbReference type="PANTHER" id="PTHR32309:SF13">
    <property type="entry name" value="FERRIC ENTEROBACTIN TRANSPORT PROTEIN FEPE"/>
    <property type="match status" value="1"/>
</dbReference>
<sequence length="389" mass="40306">MELRDYGTALRRYWATWAAIALTGLFVALVVVLAVRPTYTTTAQVFVASSGDGTSGSQFVSQRVTTYPDVARSQTVLGPVIDELSLDESVTDLRARVAAVNPPDTSQVDVSVTDEDPARAAAVANAVAERFSTAVEDLEERQDGVSPVDLTVTDPATVPSSPVFPVPGLVLGLGLFVGLTLGAAVAVLRSRADTRLHTVDDVRTAWGAGGDELTVHAVAARRSRRRRGTGRPVAMLARQLEPVDDDGSVRAVVLAASPDESQAAHDLVTALATELVDGGTPVVVAEPGEDAAAPVLPAGARLTVASASAPAREWRRLARENDGAVLVVTAGRTEAADLREARSLLAAVGAGLFSVVLLPSRRTGRAASGDTTPARPAVPAADERVPAGP</sequence>
<dbReference type="RefSeq" id="WP_387987909.1">
    <property type="nucleotide sequence ID" value="NZ_JBHSGR010000006.1"/>
</dbReference>
<comment type="subcellular location">
    <subcellularLocation>
        <location evidence="1">Cell membrane</location>
        <topology evidence="1">Multi-pass membrane protein</topology>
    </subcellularLocation>
</comment>
<accession>A0ABV9LHB3</accession>
<dbReference type="Pfam" id="PF02706">
    <property type="entry name" value="Wzz"/>
    <property type="match status" value="1"/>
</dbReference>
<evidence type="ECO:0000256" key="8">
    <source>
        <dbReference type="SAM" id="Phobius"/>
    </source>
</evidence>
<evidence type="ECO:0000256" key="7">
    <source>
        <dbReference type="SAM" id="MobiDB-lite"/>
    </source>
</evidence>
<evidence type="ECO:0000256" key="3">
    <source>
        <dbReference type="ARBA" id="ARBA00022475"/>
    </source>
</evidence>
<keyword evidence="6 8" id="KW-0472">Membrane</keyword>
<evidence type="ECO:0000256" key="1">
    <source>
        <dbReference type="ARBA" id="ARBA00004651"/>
    </source>
</evidence>
<evidence type="ECO:0000256" key="5">
    <source>
        <dbReference type="ARBA" id="ARBA00022989"/>
    </source>
</evidence>
<evidence type="ECO:0000256" key="4">
    <source>
        <dbReference type="ARBA" id="ARBA00022692"/>
    </source>
</evidence>
<feature type="region of interest" description="Disordered" evidence="7">
    <location>
        <begin position="363"/>
        <end position="389"/>
    </location>
</feature>
<comment type="caution">
    <text evidence="10">The sequence shown here is derived from an EMBL/GenBank/DDBJ whole genome shotgun (WGS) entry which is preliminary data.</text>
</comment>
<feature type="domain" description="Polysaccharide chain length determinant N-terminal" evidence="9">
    <location>
        <begin position="2"/>
        <end position="84"/>
    </location>
</feature>
<keyword evidence="4 8" id="KW-0812">Transmembrane</keyword>
<dbReference type="InterPro" id="IPR050445">
    <property type="entry name" value="Bact_polysacc_biosynth/exp"/>
</dbReference>
<evidence type="ECO:0000256" key="6">
    <source>
        <dbReference type="ARBA" id="ARBA00023136"/>
    </source>
</evidence>
<evidence type="ECO:0000259" key="9">
    <source>
        <dbReference type="Pfam" id="PF02706"/>
    </source>
</evidence>
<dbReference type="EMBL" id="JBHSGR010000006">
    <property type="protein sequence ID" value="MFC4693186.1"/>
    <property type="molecule type" value="Genomic_DNA"/>
</dbReference>
<dbReference type="Proteomes" id="UP001596025">
    <property type="component" value="Unassembled WGS sequence"/>
</dbReference>
<evidence type="ECO:0000313" key="11">
    <source>
        <dbReference type="Proteomes" id="UP001596025"/>
    </source>
</evidence>
<evidence type="ECO:0000313" key="10">
    <source>
        <dbReference type="EMBL" id="MFC4693186.1"/>
    </source>
</evidence>
<feature type="transmembrane region" description="Helical" evidence="8">
    <location>
        <begin position="169"/>
        <end position="188"/>
    </location>
</feature>
<dbReference type="InterPro" id="IPR003856">
    <property type="entry name" value="LPS_length_determ_N"/>
</dbReference>